<gene>
    <name evidence="4" type="ORF">ASEP1449_LOCUS9760</name>
</gene>
<sequence>MDIMGKDPKKNNALQLEDLSVQRPNLVQEDDEGETKEDASMYWYDDTALFLTRYESMMDSQTLEEEATISHLKPLWQALHTLSSVSPSSPSTTNNQNHYSDALTQDALKQAYTQLLFFLQNKNEGDGGNETTNDNVDSMNQMCTWMACDAQFMLLLPTLLLEESSTNSNKISTTTDLTFYEFVHAYKTVIGGMQTLQRIPPTTVQMNTNNSAVQTSSSSSSPRTRATHRTLDMLKLFTSPAASTTEDETKLLEESPEELEESPQEEDMTQNVATTSSSSSRSRWMVVGLILLFLVDVLFGSFTYSWYLQQTGAAAFSVASDRHDSYHPSLEQLEGQASMLEHKWVASKAAYGALQQKHAVQTEALSHMEGQMMEQSRQVRSNKAKRLAMEQTEEQLTQKLAQALEQHVNLQDQWTTCQSELVQSHNQQILRTRYVSSTSLPPPPPKSPLLIGLYVPNANKSKSPPSQNNDFSRRRRQRQTMQDAKARLSLDPMLQRTVQRKTWLATLAGAVGAWAAPAVLNGLLSVTVAPIPALVGGAATLGLVIWIHHLLQSRLSLSGS</sequence>
<feature type="compositionally biased region" description="Basic and acidic residues" evidence="2">
    <location>
        <begin position="1"/>
        <end position="10"/>
    </location>
</feature>
<evidence type="ECO:0000256" key="3">
    <source>
        <dbReference type="SAM" id="Phobius"/>
    </source>
</evidence>
<feature type="transmembrane region" description="Helical" evidence="3">
    <location>
        <begin position="503"/>
        <end position="524"/>
    </location>
</feature>
<feature type="transmembrane region" description="Helical" evidence="3">
    <location>
        <begin position="284"/>
        <end position="307"/>
    </location>
</feature>
<dbReference type="AlphaFoldDB" id="A0A7S2UFH5"/>
<protein>
    <submittedName>
        <fullName evidence="4">Uncharacterized protein</fullName>
    </submittedName>
</protein>
<keyword evidence="1" id="KW-0175">Coiled coil</keyword>
<feature type="region of interest" description="Disordered" evidence="2">
    <location>
        <begin position="1"/>
        <end position="36"/>
    </location>
</feature>
<keyword evidence="3" id="KW-0472">Membrane</keyword>
<evidence type="ECO:0000256" key="1">
    <source>
        <dbReference type="SAM" id="Coils"/>
    </source>
</evidence>
<keyword evidence="3" id="KW-1133">Transmembrane helix</keyword>
<name>A0A7S2UFH5_9STRA</name>
<evidence type="ECO:0000256" key="2">
    <source>
        <dbReference type="SAM" id="MobiDB-lite"/>
    </source>
</evidence>
<keyword evidence="3" id="KW-0812">Transmembrane</keyword>
<feature type="transmembrane region" description="Helical" evidence="3">
    <location>
        <begin position="530"/>
        <end position="551"/>
    </location>
</feature>
<accession>A0A7S2UFH5</accession>
<dbReference type="EMBL" id="HBHQ01014619">
    <property type="protein sequence ID" value="CAD9817928.1"/>
    <property type="molecule type" value="Transcribed_RNA"/>
</dbReference>
<feature type="region of interest" description="Disordered" evidence="2">
    <location>
        <begin position="241"/>
        <end position="276"/>
    </location>
</feature>
<feature type="region of interest" description="Disordered" evidence="2">
    <location>
        <begin position="456"/>
        <end position="485"/>
    </location>
</feature>
<proteinExistence type="predicted"/>
<reference evidence="4" key="1">
    <citation type="submission" date="2021-01" db="EMBL/GenBank/DDBJ databases">
        <authorList>
            <person name="Corre E."/>
            <person name="Pelletier E."/>
            <person name="Niang G."/>
            <person name="Scheremetjew M."/>
            <person name="Finn R."/>
            <person name="Kale V."/>
            <person name="Holt S."/>
            <person name="Cochrane G."/>
            <person name="Meng A."/>
            <person name="Brown T."/>
            <person name="Cohen L."/>
        </authorList>
    </citation>
    <scope>NUCLEOTIDE SEQUENCE</scope>
    <source>
        <strain evidence="4">CCMP2084</strain>
    </source>
</reference>
<evidence type="ECO:0000313" key="4">
    <source>
        <dbReference type="EMBL" id="CAD9817928.1"/>
    </source>
</evidence>
<organism evidence="4">
    <name type="scientific">Attheya septentrionalis</name>
    <dbReference type="NCBI Taxonomy" id="420275"/>
    <lineage>
        <taxon>Eukaryota</taxon>
        <taxon>Sar</taxon>
        <taxon>Stramenopiles</taxon>
        <taxon>Ochrophyta</taxon>
        <taxon>Bacillariophyta</taxon>
        <taxon>Coscinodiscophyceae</taxon>
        <taxon>Chaetocerotophycidae</taxon>
        <taxon>Chaetocerotales</taxon>
        <taxon>Attheyaceae</taxon>
        <taxon>Attheya</taxon>
    </lineage>
</organism>
<feature type="coiled-coil region" evidence="1">
    <location>
        <begin position="386"/>
        <end position="413"/>
    </location>
</feature>
<feature type="compositionally biased region" description="Polar residues" evidence="2">
    <location>
        <begin position="458"/>
        <end position="470"/>
    </location>
</feature>
<feature type="compositionally biased region" description="Acidic residues" evidence="2">
    <location>
        <begin position="254"/>
        <end position="268"/>
    </location>
</feature>